<dbReference type="GO" id="GO:0042273">
    <property type="term" value="P:ribosomal large subunit biogenesis"/>
    <property type="evidence" value="ECO:0007669"/>
    <property type="project" value="TreeGrafter"/>
</dbReference>
<dbReference type="GO" id="GO:0030690">
    <property type="term" value="C:Noc1p-Noc2p complex"/>
    <property type="evidence" value="ECO:0007669"/>
    <property type="project" value="TreeGrafter"/>
</dbReference>
<evidence type="ECO:0000313" key="5">
    <source>
        <dbReference type="EMBL" id="KAK1920881.1"/>
    </source>
</evidence>
<dbReference type="EMBL" id="JAODAN010000012">
    <property type="protein sequence ID" value="KAK1920881.1"/>
    <property type="molecule type" value="Genomic_DNA"/>
</dbReference>
<dbReference type="GO" id="GO:0030691">
    <property type="term" value="C:Noc2p-Noc3p complex"/>
    <property type="evidence" value="ECO:0007669"/>
    <property type="project" value="TreeGrafter"/>
</dbReference>
<dbReference type="Pfam" id="PF03715">
    <property type="entry name" value="Noc2"/>
    <property type="match status" value="1"/>
</dbReference>
<evidence type="ECO:0000256" key="3">
    <source>
        <dbReference type="ARBA" id="ARBA00023242"/>
    </source>
</evidence>
<comment type="caution">
    <text evidence="5">The sequence shown here is derived from an EMBL/GenBank/DDBJ whole genome shotgun (WGS) entry which is preliminary data.</text>
</comment>
<evidence type="ECO:0000256" key="1">
    <source>
        <dbReference type="ARBA" id="ARBA00004123"/>
    </source>
</evidence>
<feature type="region of interest" description="Disordered" evidence="4">
    <location>
        <begin position="161"/>
        <end position="215"/>
    </location>
</feature>
<feature type="compositionally biased region" description="Acidic residues" evidence="4">
    <location>
        <begin position="54"/>
        <end position="65"/>
    </location>
</feature>
<accession>A0AAD9CS59</accession>
<feature type="compositionally biased region" description="Acidic residues" evidence="4">
    <location>
        <begin position="96"/>
        <end position="132"/>
    </location>
</feature>
<name>A0AAD9CS59_PAPLA</name>
<keyword evidence="3" id="KW-0539">Nucleus</keyword>
<sequence length="768" mass="86500">MGNKTKAFKKFASSGKLKDTIKARRSHQQKRRKADEQIAQRKKQRGAPKSEGLSDGEEEDEDDERDVNATKGARGGKAGGVAKTVEELFGEGGLDVSDEEESDLDELDEEDDSEEAGEDQEDEEDDEGLLDEEVMKKTMKGLAKSDPEFFKYLQENDRELLEFGKEPAGAKSSKAKGKGKTVDDDEEMQSAEEDEDEEDVGDEEDEDEEDDEVQKISVTMRMVREWQNGMLKQHSLRSLRKTLLAFRAAAHMNEDEAEQGTGRDVKYSIDSAQVFNKIVLTALKFTPVVLSHHIPYKTLPNGKLKVQQPKKPNQSLNRLILSHFSTLLHLIKSLPSGPGTNGDEAGGLLTTAVSESTKLLPWVLGARKHLKAYLKVLLELWSTSSDNVRIASFLAVRKTFVAGDDSLKDLCLKNTYKYLLPPLRNTSAHTLPSLNLIKNTAAELFALDPARSYPHAFGFIRTLAIHLRTVVRSTTSNTGANKGEKSKEQSAEAFRAVYNWQYVHCVDFWSQVLAASADVKVQAERGGEESPLKPLIYPLTQIALGVVRLLPSSRYFPLRFHLLRALIRIITRTETYIPLSPFLLEILDSAEFRRSNPKKATLKPLDLEYVIRAPAQYPKTRIYQETLAEELIFLLAEYHTTISTHVAFPEMVLPVIVTLRRHMKKGAGTGKVQAGLKTLVEKLEATKTFIEGKRRNVSFAPRDRGEVSRFGEKLKADETPVGNWTRVQRKVREQKRREVEKALREERDDEEEEESEGEMDVDDISDDE</sequence>
<comment type="subcellular location">
    <subcellularLocation>
        <location evidence="1">Nucleus</location>
    </subcellularLocation>
</comment>
<dbReference type="PANTHER" id="PTHR12687:SF4">
    <property type="entry name" value="NUCLEOLAR COMPLEX PROTEIN 2 HOMOLOG"/>
    <property type="match status" value="1"/>
</dbReference>
<feature type="region of interest" description="Disordered" evidence="4">
    <location>
        <begin position="1"/>
        <end position="147"/>
    </location>
</feature>
<evidence type="ECO:0000313" key="6">
    <source>
        <dbReference type="Proteomes" id="UP001182556"/>
    </source>
</evidence>
<organism evidence="5 6">
    <name type="scientific">Papiliotrema laurentii</name>
    <name type="common">Cryptococcus laurentii</name>
    <dbReference type="NCBI Taxonomy" id="5418"/>
    <lineage>
        <taxon>Eukaryota</taxon>
        <taxon>Fungi</taxon>
        <taxon>Dikarya</taxon>
        <taxon>Basidiomycota</taxon>
        <taxon>Agaricomycotina</taxon>
        <taxon>Tremellomycetes</taxon>
        <taxon>Tremellales</taxon>
        <taxon>Rhynchogastremaceae</taxon>
        <taxon>Papiliotrema</taxon>
    </lineage>
</organism>
<evidence type="ECO:0000256" key="2">
    <source>
        <dbReference type="ARBA" id="ARBA00005907"/>
    </source>
</evidence>
<gene>
    <name evidence="5" type="ORF">DB88DRAFT_444221</name>
</gene>
<dbReference type="Proteomes" id="UP001182556">
    <property type="component" value="Unassembled WGS sequence"/>
</dbReference>
<feature type="compositionally biased region" description="Acidic residues" evidence="4">
    <location>
        <begin position="747"/>
        <end position="768"/>
    </location>
</feature>
<dbReference type="GO" id="GO:0005654">
    <property type="term" value="C:nucleoplasm"/>
    <property type="evidence" value="ECO:0007669"/>
    <property type="project" value="TreeGrafter"/>
</dbReference>
<dbReference type="AlphaFoldDB" id="A0AAD9CS59"/>
<evidence type="ECO:0000256" key="4">
    <source>
        <dbReference type="SAM" id="MobiDB-lite"/>
    </source>
</evidence>
<feature type="compositionally biased region" description="Basic and acidic residues" evidence="4">
    <location>
        <begin position="735"/>
        <end position="746"/>
    </location>
</feature>
<protein>
    <submittedName>
        <fullName evidence="5">Noc2p family-domain-containing protein</fullName>
    </submittedName>
</protein>
<proteinExistence type="inferred from homology"/>
<feature type="compositionally biased region" description="Basic residues" evidence="4">
    <location>
        <begin position="23"/>
        <end position="32"/>
    </location>
</feature>
<comment type="similarity">
    <text evidence="2">Belongs to the NOC2 family.</text>
</comment>
<dbReference type="InterPro" id="IPR005343">
    <property type="entry name" value="Noc2"/>
</dbReference>
<keyword evidence="6" id="KW-1185">Reference proteome</keyword>
<reference evidence="5" key="1">
    <citation type="submission" date="2023-02" db="EMBL/GenBank/DDBJ databases">
        <title>Identification and recombinant expression of a fungal hydrolase from Papiliotrema laurentii that hydrolyzes apple cutin and clears colloidal polyester polyurethane.</title>
        <authorList>
            <consortium name="DOE Joint Genome Institute"/>
            <person name="Roman V.A."/>
            <person name="Bojanowski C."/>
            <person name="Crable B.R."/>
            <person name="Wagner D.N."/>
            <person name="Hung C.S."/>
            <person name="Nadeau L.J."/>
            <person name="Schratz L."/>
            <person name="Haridas S."/>
            <person name="Pangilinan J."/>
            <person name="Lipzen A."/>
            <person name="Na H."/>
            <person name="Yan M."/>
            <person name="Ng V."/>
            <person name="Grigoriev I.V."/>
            <person name="Spatafora J.W."/>
            <person name="Barlow D."/>
            <person name="Biffinger J."/>
            <person name="Kelley-Loughnane N."/>
            <person name="Varaljay V.A."/>
            <person name="Crookes-Goodson W.J."/>
        </authorList>
    </citation>
    <scope>NUCLEOTIDE SEQUENCE</scope>
    <source>
        <strain evidence="5">5307AH</strain>
    </source>
</reference>
<dbReference type="GO" id="GO:0005730">
    <property type="term" value="C:nucleolus"/>
    <property type="evidence" value="ECO:0007669"/>
    <property type="project" value="TreeGrafter"/>
</dbReference>
<dbReference type="PANTHER" id="PTHR12687">
    <property type="entry name" value="NUCLEOLAR COMPLEX 2 AND RAD4-RELATED"/>
    <property type="match status" value="1"/>
</dbReference>
<feature type="compositionally biased region" description="Acidic residues" evidence="4">
    <location>
        <begin position="183"/>
        <end position="212"/>
    </location>
</feature>
<feature type="region of interest" description="Disordered" evidence="4">
    <location>
        <begin position="728"/>
        <end position="768"/>
    </location>
</feature>